<evidence type="ECO:0000259" key="3">
    <source>
        <dbReference type="Pfam" id="PF07819"/>
    </source>
</evidence>
<dbReference type="Pfam" id="PF07819">
    <property type="entry name" value="PGAP1"/>
    <property type="match status" value="1"/>
</dbReference>
<protein>
    <submittedName>
        <fullName evidence="5">Por secretion system C-terminal sorting domain-containing protein</fullName>
    </submittedName>
</protein>
<dbReference type="InterPro" id="IPR012908">
    <property type="entry name" value="PGAP1-ab_dom-like"/>
</dbReference>
<dbReference type="AlphaFoldDB" id="A0A1G4VH60"/>
<dbReference type="InterPro" id="IPR026444">
    <property type="entry name" value="Secre_tail"/>
</dbReference>
<dbReference type="NCBIfam" id="TIGR04183">
    <property type="entry name" value="Por_Secre_tail"/>
    <property type="match status" value="1"/>
</dbReference>
<dbReference type="GO" id="GO:0016788">
    <property type="term" value="F:hydrolase activity, acting on ester bonds"/>
    <property type="evidence" value="ECO:0007669"/>
    <property type="project" value="InterPro"/>
</dbReference>
<feature type="domain" description="GPI inositol-deacylase PGAP1-like alpha/beta" evidence="3">
    <location>
        <begin position="67"/>
        <end position="230"/>
    </location>
</feature>
<dbReference type="SUPFAM" id="SSF89260">
    <property type="entry name" value="Collagen-binding domain"/>
    <property type="match status" value="1"/>
</dbReference>
<dbReference type="Proteomes" id="UP000182124">
    <property type="component" value="Unassembled WGS sequence"/>
</dbReference>
<reference evidence="5 6" key="1">
    <citation type="submission" date="2016-10" db="EMBL/GenBank/DDBJ databases">
        <authorList>
            <person name="de Groot N.N."/>
        </authorList>
    </citation>
    <scope>NUCLEOTIDE SEQUENCE [LARGE SCALE GENOMIC DNA]</scope>
    <source>
        <strain evidence="5 6">CGMCC 1.3801</strain>
    </source>
</reference>
<sequence length="583" mass="64000">MYKITINAFILSLLFFNSVTAQDTKSEYKPRPKEFELIGQIGDSIFTLKTPITDNITNRVFESKLAYPIIFIHGLNSSSETWNVTTNYLDSQYSYTYGGRFDFCLNADGNNTTTNKNFYPTAGADIAAFESAVVNGDYYYVNFNVKVDGSFNTDVLSNQSAIAKQGAAVKKAVERVLQLTGKDKVILVGHSMGGLASREYIQNTYNWQSDNRHHVAKLLTIGTPHGGSNASDNILAGLIGTDVSSEAIRDLKTSYYYSGEAGRFLFGGTEIQNSSNMNDNSYSPDFYNVDINCNGVVGESIQGLNQKPIDHFIDFSTVIGRITNAFGGNITTDGVVEEPSSKMDTYLTGLTYPTKIFYFNSGYDIIENHTELPGYYYQIMQGLDEPNFKELAYEIAPNKTYLGYTTIQAPTGADNDYYKFTVTDNVTANVGITSIVTSAMNATILDSTGTAVGAAQNNSGASLNFTRSLTPGSYFLKVTSTSPTNTNYQTPYNFIITSTLATPENSLSAMTFYPNPVKEVLHLDNVSISKASVYSVLGQQLDMKSFDSSLTSNTIDMSGYSKGVYLIVLENEGQQQTIKVIKE</sequence>
<dbReference type="eggNOG" id="COG1075">
    <property type="taxonomic scope" value="Bacteria"/>
</dbReference>
<feature type="signal peptide" evidence="2">
    <location>
        <begin position="1"/>
        <end position="21"/>
    </location>
</feature>
<keyword evidence="1 2" id="KW-0732">Signal</keyword>
<gene>
    <name evidence="5" type="ORF">SAMN02927925_01048</name>
</gene>
<dbReference type="Pfam" id="PF18962">
    <property type="entry name" value="Por_Secre_tail"/>
    <property type="match status" value="1"/>
</dbReference>
<name>A0A1G4VH60_9FLAO</name>
<evidence type="ECO:0000259" key="4">
    <source>
        <dbReference type="Pfam" id="PF18962"/>
    </source>
</evidence>
<evidence type="ECO:0000256" key="1">
    <source>
        <dbReference type="ARBA" id="ARBA00022729"/>
    </source>
</evidence>
<dbReference type="SUPFAM" id="SSF53474">
    <property type="entry name" value="alpha/beta-Hydrolases"/>
    <property type="match status" value="1"/>
</dbReference>
<dbReference type="PANTHER" id="PTHR37946">
    <property type="entry name" value="SLL1969 PROTEIN"/>
    <property type="match status" value="1"/>
</dbReference>
<feature type="chain" id="PRO_5010216036" evidence="2">
    <location>
        <begin position="22"/>
        <end position="583"/>
    </location>
</feature>
<dbReference type="Gene3D" id="2.60.120.380">
    <property type="match status" value="1"/>
</dbReference>
<organism evidence="5 6">
    <name type="scientific">Flavobacterium saliperosum</name>
    <dbReference type="NCBI Taxonomy" id="329186"/>
    <lineage>
        <taxon>Bacteria</taxon>
        <taxon>Pseudomonadati</taxon>
        <taxon>Bacteroidota</taxon>
        <taxon>Flavobacteriia</taxon>
        <taxon>Flavobacteriales</taxon>
        <taxon>Flavobacteriaceae</taxon>
        <taxon>Flavobacterium</taxon>
    </lineage>
</organism>
<evidence type="ECO:0000313" key="5">
    <source>
        <dbReference type="EMBL" id="SCX06713.1"/>
    </source>
</evidence>
<dbReference type="RefSeq" id="WP_035654576.1">
    <property type="nucleotide sequence ID" value="NZ_CBCSBQ010000033.1"/>
</dbReference>
<dbReference type="eggNOG" id="COG4886">
    <property type="taxonomic scope" value="Bacteria"/>
</dbReference>
<feature type="domain" description="Secretion system C-terminal sorting" evidence="4">
    <location>
        <begin position="513"/>
        <end position="581"/>
    </location>
</feature>
<dbReference type="EMBL" id="FMTY01000002">
    <property type="protein sequence ID" value="SCX06713.1"/>
    <property type="molecule type" value="Genomic_DNA"/>
</dbReference>
<evidence type="ECO:0000313" key="6">
    <source>
        <dbReference type="Proteomes" id="UP000182124"/>
    </source>
</evidence>
<dbReference type="InterPro" id="IPR029058">
    <property type="entry name" value="AB_hydrolase_fold"/>
</dbReference>
<dbReference type="PANTHER" id="PTHR37946:SF1">
    <property type="entry name" value="SLL1969 PROTEIN"/>
    <property type="match status" value="1"/>
</dbReference>
<dbReference type="Gene3D" id="3.40.50.1820">
    <property type="entry name" value="alpha/beta hydrolase"/>
    <property type="match status" value="1"/>
</dbReference>
<evidence type="ECO:0000256" key="2">
    <source>
        <dbReference type="SAM" id="SignalP"/>
    </source>
</evidence>
<accession>A0A1G4VH60</accession>
<proteinExistence type="predicted"/>
<dbReference type="STRING" id="329186.SAMN02927925_01048"/>